<keyword evidence="3 5" id="KW-0687">Ribonucleoprotein</keyword>
<sequence>MKSSEIIEMAPQEIEERIETLSQELVRMKLNHTISPLENPLKIKQTRRDIARMKTILRQKQLNEK</sequence>
<dbReference type="Pfam" id="PF00831">
    <property type="entry name" value="Ribosomal_L29"/>
    <property type="match status" value="1"/>
</dbReference>
<dbReference type="SUPFAM" id="SSF46561">
    <property type="entry name" value="Ribosomal protein L29 (L29p)"/>
    <property type="match status" value="1"/>
</dbReference>
<dbReference type="OrthoDB" id="5296761at2"/>
<dbReference type="Gene3D" id="1.10.287.310">
    <property type="match status" value="1"/>
</dbReference>
<evidence type="ECO:0000256" key="1">
    <source>
        <dbReference type="ARBA" id="ARBA00009254"/>
    </source>
</evidence>
<dbReference type="InterPro" id="IPR036049">
    <property type="entry name" value="Ribosomal_uL29_sf"/>
</dbReference>
<dbReference type="InterPro" id="IPR001854">
    <property type="entry name" value="Ribosomal_uL29"/>
</dbReference>
<organism evidence="6 7">
    <name type="scientific">Marinilabilia rubra</name>
    <dbReference type="NCBI Taxonomy" id="2162893"/>
    <lineage>
        <taxon>Bacteria</taxon>
        <taxon>Pseudomonadati</taxon>
        <taxon>Bacteroidota</taxon>
        <taxon>Bacteroidia</taxon>
        <taxon>Marinilabiliales</taxon>
        <taxon>Marinilabiliaceae</taxon>
        <taxon>Marinilabilia</taxon>
    </lineage>
</organism>
<dbReference type="Proteomes" id="UP000244956">
    <property type="component" value="Unassembled WGS sequence"/>
</dbReference>
<protein>
    <recommendedName>
        <fullName evidence="4 5">Large ribosomal subunit protein uL29</fullName>
    </recommendedName>
</protein>
<evidence type="ECO:0000256" key="3">
    <source>
        <dbReference type="ARBA" id="ARBA00023274"/>
    </source>
</evidence>
<dbReference type="GO" id="GO:1990904">
    <property type="term" value="C:ribonucleoprotein complex"/>
    <property type="evidence" value="ECO:0007669"/>
    <property type="project" value="UniProtKB-KW"/>
</dbReference>
<dbReference type="HAMAP" id="MF_00374">
    <property type="entry name" value="Ribosomal_uL29"/>
    <property type="match status" value="1"/>
</dbReference>
<evidence type="ECO:0000256" key="4">
    <source>
        <dbReference type="ARBA" id="ARBA00035204"/>
    </source>
</evidence>
<dbReference type="GO" id="GO:0003735">
    <property type="term" value="F:structural constituent of ribosome"/>
    <property type="evidence" value="ECO:0007669"/>
    <property type="project" value="InterPro"/>
</dbReference>
<dbReference type="AlphaFoldDB" id="A0A2U2BE42"/>
<dbReference type="NCBIfam" id="TIGR00012">
    <property type="entry name" value="L29"/>
    <property type="match status" value="1"/>
</dbReference>
<keyword evidence="7" id="KW-1185">Reference proteome</keyword>
<dbReference type="RefSeq" id="WP_109262748.1">
    <property type="nucleotide sequence ID" value="NZ_QEWP01000001.1"/>
</dbReference>
<comment type="similarity">
    <text evidence="1 5">Belongs to the universal ribosomal protein uL29 family.</text>
</comment>
<dbReference type="GO" id="GO:0005840">
    <property type="term" value="C:ribosome"/>
    <property type="evidence" value="ECO:0007669"/>
    <property type="project" value="UniProtKB-KW"/>
</dbReference>
<accession>A0A2U2BE42</accession>
<evidence type="ECO:0000313" key="7">
    <source>
        <dbReference type="Proteomes" id="UP000244956"/>
    </source>
</evidence>
<dbReference type="PROSITE" id="PS00579">
    <property type="entry name" value="RIBOSOMAL_L29"/>
    <property type="match status" value="1"/>
</dbReference>
<keyword evidence="2 5" id="KW-0689">Ribosomal protein</keyword>
<evidence type="ECO:0000313" key="6">
    <source>
        <dbReference type="EMBL" id="PWE01297.1"/>
    </source>
</evidence>
<dbReference type="GO" id="GO:0006412">
    <property type="term" value="P:translation"/>
    <property type="evidence" value="ECO:0007669"/>
    <property type="project" value="UniProtKB-UniRule"/>
</dbReference>
<dbReference type="CDD" id="cd00427">
    <property type="entry name" value="Ribosomal_L29_HIP"/>
    <property type="match status" value="1"/>
</dbReference>
<name>A0A2U2BE42_9BACT</name>
<evidence type="ECO:0000256" key="5">
    <source>
        <dbReference type="HAMAP-Rule" id="MF_00374"/>
    </source>
</evidence>
<dbReference type="InterPro" id="IPR018254">
    <property type="entry name" value="Ribosomal_uL29_CS"/>
</dbReference>
<comment type="caution">
    <text evidence="6">The sequence shown here is derived from an EMBL/GenBank/DDBJ whole genome shotgun (WGS) entry which is preliminary data.</text>
</comment>
<proteinExistence type="inferred from homology"/>
<dbReference type="EMBL" id="QEWP01000001">
    <property type="protein sequence ID" value="PWE01297.1"/>
    <property type="molecule type" value="Genomic_DNA"/>
</dbReference>
<reference evidence="6 7" key="1">
    <citation type="submission" date="2018-05" db="EMBL/GenBank/DDBJ databases">
        <title>Marinilabilia rubrum sp. nov., isolated from saltern sediment.</title>
        <authorList>
            <person name="Zhang R."/>
        </authorList>
    </citation>
    <scope>NUCLEOTIDE SEQUENCE [LARGE SCALE GENOMIC DNA]</scope>
    <source>
        <strain evidence="6 7">WTE16</strain>
    </source>
</reference>
<gene>
    <name evidence="5" type="primary">rpmC</name>
    <name evidence="6" type="ORF">DDZ16_02090</name>
</gene>
<evidence type="ECO:0000256" key="2">
    <source>
        <dbReference type="ARBA" id="ARBA00022980"/>
    </source>
</evidence>